<accession>A0ABV1WMG1</accession>
<protein>
    <submittedName>
        <fullName evidence="2">Uncharacterized protein</fullName>
    </submittedName>
</protein>
<dbReference type="EMBL" id="JBEPCU010002157">
    <property type="protein sequence ID" value="MER6985023.1"/>
    <property type="molecule type" value="Genomic_DNA"/>
</dbReference>
<organism evidence="2 3">
    <name type="scientific">Streptomyces carpinensis</name>
    <dbReference type="NCBI Taxonomy" id="66369"/>
    <lineage>
        <taxon>Bacteria</taxon>
        <taxon>Bacillati</taxon>
        <taxon>Actinomycetota</taxon>
        <taxon>Actinomycetes</taxon>
        <taxon>Kitasatosporales</taxon>
        <taxon>Streptomycetaceae</taxon>
        <taxon>Streptomyces</taxon>
    </lineage>
</organism>
<keyword evidence="3" id="KW-1185">Reference proteome</keyword>
<proteinExistence type="predicted"/>
<feature type="region of interest" description="Disordered" evidence="1">
    <location>
        <begin position="1"/>
        <end position="45"/>
    </location>
</feature>
<sequence length="70" mass="7057">MVAPFRRSAGTDGDDHARRIIAEGNGARQGVSGAPLSGLRSPRAGHRTAAGAVHRLLRGVAGWAAGAPCS</sequence>
<evidence type="ECO:0000313" key="2">
    <source>
        <dbReference type="EMBL" id="MER6985023.1"/>
    </source>
</evidence>
<reference evidence="2 3" key="1">
    <citation type="submission" date="2024-06" db="EMBL/GenBank/DDBJ databases">
        <title>The Natural Products Discovery Center: Release of the First 8490 Sequenced Strains for Exploring Actinobacteria Biosynthetic Diversity.</title>
        <authorList>
            <person name="Kalkreuter E."/>
            <person name="Kautsar S.A."/>
            <person name="Yang D."/>
            <person name="Bader C.D."/>
            <person name="Teijaro C.N."/>
            <person name="Fluegel L."/>
            <person name="Davis C.M."/>
            <person name="Simpson J.R."/>
            <person name="Lauterbach L."/>
            <person name="Steele A.D."/>
            <person name="Gui C."/>
            <person name="Meng S."/>
            <person name="Li G."/>
            <person name="Viehrig K."/>
            <person name="Ye F."/>
            <person name="Su P."/>
            <person name="Kiefer A.F."/>
            <person name="Nichols A."/>
            <person name="Cepeda A.J."/>
            <person name="Yan W."/>
            <person name="Fan B."/>
            <person name="Jiang Y."/>
            <person name="Adhikari A."/>
            <person name="Zheng C.-J."/>
            <person name="Schuster L."/>
            <person name="Cowan T.M."/>
            <person name="Smanski M.J."/>
            <person name="Chevrette M.G."/>
            <person name="De Carvalho L.P.S."/>
            <person name="Shen B."/>
        </authorList>
    </citation>
    <scope>NUCLEOTIDE SEQUENCE [LARGE SCALE GENOMIC DNA]</scope>
    <source>
        <strain evidence="2 3">NPDC000634</strain>
    </source>
</reference>
<feature type="non-terminal residue" evidence="2">
    <location>
        <position position="70"/>
    </location>
</feature>
<comment type="caution">
    <text evidence="2">The sequence shown here is derived from an EMBL/GenBank/DDBJ whole genome shotgun (WGS) entry which is preliminary data.</text>
</comment>
<dbReference type="Proteomes" id="UP001458415">
    <property type="component" value="Unassembled WGS sequence"/>
</dbReference>
<gene>
    <name evidence="2" type="ORF">ABT317_50855</name>
</gene>
<evidence type="ECO:0000256" key="1">
    <source>
        <dbReference type="SAM" id="MobiDB-lite"/>
    </source>
</evidence>
<evidence type="ECO:0000313" key="3">
    <source>
        <dbReference type="Proteomes" id="UP001458415"/>
    </source>
</evidence>
<name>A0ABV1WMG1_9ACTN</name>